<organism evidence="6 7">
    <name type="scientific">Paenibacillus oceani</name>
    <dbReference type="NCBI Taxonomy" id="2772510"/>
    <lineage>
        <taxon>Bacteria</taxon>
        <taxon>Bacillati</taxon>
        <taxon>Bacillota</taxon>
        <taxon>Bacilli</taxon>
        <taxon>Bacillales</taxon>
        <taxon>Paenibacillaceae</taxon>
        <taxon>Paenibacillus</taxon>
    </lineage>
</organism>
<reference evidence="6" key="1">
    <citation type="submission" date="2020-09" db="EMBL/GenBank/DDBJ databases">
        <title>A novel bacterium of genus Paenibacillus, isolated from South China Sea.</title>
        <authorList>
            <person name="Huang H."/>
            <person name="Mo K."/>
            <person name="Hu Y."/>
        </authorList>
    </citation>
    <scope>NUCLEOTIDE SEQUENCE</scope>
    <source>
        <strain evidence="6">IB182363</strain>
    </source>
</reference>
<name>A0A927CBK4_9BACL</name>
<feature type="region of interest" description="Disordered" evidence="4">
    <location>
        <begin position="265"/>
        <end position="287"/>
    </location>
</feature>
<dbReference type="Pfam" id="PF13424">
    <property type="entry name" value="TPR_12"/>
    <property type="match status" value="1"/>
</dbReference>
<evidence type="ECO:0000313" key="6">
    <source>
        <dbReference type="EMBL" id="MBD2865033.1"/>
    </source>
</evidence>
<keyword evidence="2 3" id="KW-0802">TPR repeat</keyword>
<keyword evidence="5" id="KW-0812">Transmembrane</keyword>
<dbReference type="EMBL" id="JACXJA010000036">
    <property type="protein sequence ID" value="MBD2865033.1"/>
    <property type="molecule type" value="Genomic_DNA"/>
</dbReference>
<proteinExistence type="predicted"/>
<evidence type="ECO:0000256" key="3">
    <source>
        <dbReference type="PROSITE-ProRule" id="PRU00339"/>
    </source>
</evidence>
<dbReference type="InterPro" id="IPR051012">
    <property type="entry name" value="CellSynth/LPSAsmb/PSIAsmb"/>
</dbReference>
<dbReference type="PROSITE" id="PS50005">
    <property type="entry name" value="TPR"/>
    <property type="match status" value="2"/>
</dbReference>
<dbReference type="RefSeq" id="WP_190930654.1">
    <property type="nucleotide sequence ID" value="NZ_JACXJA010000036.1"/>
</dbReference>
<feature type="repeat" description="TPR" evidence="3">
    <location>
        <begin position="46"/>
        <end position="79"/>
    </location>
</feature>
<evidence type="ECO:0000313" key="7">
    <source>
        <dbReference type="Proteomes" id="UP000639396"/>
    </source>
</evidence>
<dbReference type="PANTHER" id="PTHR45586:SF1">
    <property type="entry name" value="LIPOPOLYSACCHARIDE ASSEMBLY PROTEIN B"/>
    <property type="match status" value="1"/>
</dbReference>
<sequence>MPPIVQGLIKLALVAVVIFAAFKFHIGAGIGVFVLLLAFWIYKSRSAIYAQQGNVAYMKGDMKTALAKLEKAYQTKPYHPQHIAGYGFLLAKAGETDQAERVLNEVLSGQLSNEIRLQAQVNLATVYWLQGKQDEARDLLETVYETFKNTTVYGNLGYFKLLRGELDDALRFNREAYEYNDGDVTILDNLAQTYYLLSRYEEAAEMYAKAVDKSPKHAESYYYYALTLQKLGRLEEAAEQIGYAKHKELALITTVTKDQIETLAKQLEQEVEPESETEPEPVRDDDR</sequence>
<keyword evidence="5" id="KW-0472">Membrane</keyword>
<keyword evidence="5" id="KW-1133">Transmembrane helix</keyword>
<dbReference type="Pfam" id="PF13432">
    <property type="entry name" value="TPR_16"/>
    <property type="match status" value="1"/>
</dbReference>
<dbReference type="Proteomes" id="UP000639396">
    <property type="component" value="Unassembled WGS sequence"/>
</dbReference>
<evidence type="ECO:0000256" key="1">
    <source>
        <dbReference type="ARBA" id="ARBA00022737"/>
    </source>
</evidence>
<protein>
    <submittedName>
        <fullName evidence="6">Tetratricopeptide repeat protein</fullName>
    </submittedName>
</protein>
<evidence type="ECO:0000256" key="2">
    <source>
        <dbReference type="ARBA" id="ARBA00022803"/>
    </source>
</evidence>
<dbReference type="AlphaFoldDB" id="A0A927CBK4"/>
<comment type="caution">
    <text evidence="6">The sequence shown here is derived from an EMBL/GenBank/DDBJ whole genome shotgun (WGS) entry which is preliminary data.</text>
</comment>
<dbReference type="PANTHER" id="PTHR45586">
    <property type="entry name" value="TPR REPEAT-CONTAINING PROTEIN PA4667"/>
    <property type="match status" value="1"/>
</dbReference>
<keyword evidence="7" id="KW-1185">Reference proteome</keyword>
<dbReference type="Gene3D" id="1.25.40.10">
    <property type="entry name" value="Tetratricopeptide repeat domain"/>
    <property type="match status" value="2"/>
</dbReference>
<gene>
    <name evidence="6" type="ORF">IDH45_23925</name>
</gene>
<accession>A0A927CBK4</accession>
<keyword evidence="1" id="KW-0677">Repeat</keyword>
<dbReference type="InterPro" id="IPR019734">
    <property type="entry name" value="TPR_rpt"/>
</dbReference>
<feature type="transmembrane region" description="Helical" evidence="5">
    <location>
        <begin position="12"/>
        <end position="42"/>
    </location>
</feature>
<dbReference type="SMART" id="SM00028">
    <property type="entry name" value="TPR"/>
    <property type="match status" value="4"/>
</dbReference>
<feature type="compositionally biased region" description="Acidic residues" evidence="4">
    <location>
        <begin position="269"/>
        <end position="279"/>
    </location>
</feature>
<evidence type="ECO:0000256" key="5">
    <source>
        <dbReference type="SAM" id="Phobius"/>
    </source>
</evidence>
<dbReference type="InterPro" id="IPR011990">
    <property type="entry name" value="TPR-like_helical_dom_sf"/>
</dbReference>
<evidence type="ECO:0000256" key="4">
    <source>
        <dbReference type="SAM" id="MobiDB-lite"/>
    </source>
</evidence>
<feature type="repeat" description="TPR" evidence="3">
    <location>
        <begin position="184"/>
        <end position="217"/>
    </location>
</feature>
<dbReference type="SUPFAM" id="SSF48452">
    <property type="entry name" value="TPR-like"/>
    <property type="match status" value="1"/>
</dbReference>